<name>A0A5B7CJZ4_PORTR</name>
<accession>A0A5B7CJZ4</accession>
<feature type="region of interest" description="Disordered" evidence="1">
    <location>
        <begin position="35"/>
        <end position="57"/>
    </location>
</feature>
<proteinExistence type="predicted"/>
<protein>
    <submittedName>
        <fullName evidence="2">Uncharacterized protein</fullName>
    </submittedName>
</protein>
<keyword evidence="3" id="KW-1185">Reference proteome</keyword>
<dbReference type="AlphaFoldDB" id="A0A5B7CJZ4"/>
<reference evidence="2 3" key="1">
    <citation type="submission" date="2019-05" db="EMBL/GenBank/DDBJ databases">
        <title>Another draft genome of Portunus trituberculatus and its Hox gene families provides insights of decapod evolution.</title>
        <authorList>
            <person name="Jeong J.-H."/>
            <person name="Song I."/>
            <person name="Kim S."/>
            <person name="Choi T."/>
            <person name="Kim D."/>
            <person name="Ryu S."/>
            <person name="Kim W."/>
        </authorList>
    </citation>
    <scope>NUCLEOTIDE SEQUENCE [LARGE SCALE GENOMIC DNA]</scope>
    <source>
        <tissue evidence="2">Muscle</tissue>
    </source>
</reference>
<comment type="caution">
    <text evidence="2">The sequence shown here is derived from an EMBL/GenBank/DDBJ whole genome shotgun (WGS) entry which is preliminary data.</text>
</comment>
<dbReference type="Proteomes" id="UP000324222">
    <property type="component" value="Unassembled WGS sequence"/>
</dbReference>
<evidence type="ECO:0000256" key="1">
    <source>
        <dbReference type="SAM" id="MobiDB-lite"/>
    </source>
</evidence>
<evidence type="ECO:0000313" key="2">
    <source>
        <dbReference type="EMBL" id="MPC08666.1"/>
    </source>
</evidence>
<organism evidence="2 3">
    <name type="scientific">Portunus trituberculatus</name>
    <name type="common">Swimming crab</name>
    <name type="synonym">Neptunus trituberculatus</name>
    <dbReference type="NCBI Taxonomy" id="210409"/>
    <lineage>
        <taxon>Eukaryota</taxon>
        <taxon>Metazoa</taxon>
        <taxon>Ecdysozoa</taxon>
        <taxon>Arthropoda</taxon>
        <taxon>Crustacea</taxon>
        <taxon>Multicrustacea</taxon>
        <taxon>Malacostraca</taxon>
        <taxon>Eumalacostraca</taxon>
        <taxon>Eucarida</taxon>
        <taxon>Decapoda</taxon>
        <taxon>Pleocyemata</taxon>
        <taxon>Brachyura</taxon>
        <taxon>Eubrachyura</taxon>
        <taxon>Portunoidea</taxon>
        <taxon>Portunidae</taxon>
        <taxon>Portuninae</taxon>
        <taxon>Portunus</taxon>
    </lineage>
</organism>
<gene>
    <name evidence="2" type="ORF">E2C01_001260</name>
</gene>
<sequence length="103" mass="11288">MHRMVAYITKDVTIDTYPYPPQGKKGEQRVIATLHSAHNREDPDSSPDSTKQMGKPVNPLLTCGLAVPPTNQNARAAQEKILFVCGTVRGKGMRGNKEGGKER</sequence>
<evidence type="ECO:0000313" key="3">
    <source>
        <dbReference type="Proteomes" id="UP000324222"/>
    </source>
</evidence>
<dbReference type="EMBL" id="VSRR010000039">
    <property type="protein sequence ID" value="MPC08666.1"/>
    <property type="molecule type" value="Genomic_DNA"/>
</dbReference>